<dbReference type="PANTHER" id="PTHR46600">
    <property type="entry name" value="THAP DOMAIN-CONTAINING"/>
    <property type="match status" value="1"/>
</dbReference>
<keyword evidence="6" id="KW-0805">Transcription regulation</keyword>
<dbReference type="PROSITE" id="PS50950">
    <property type="entry name" value="ZF_THAP"/>
    <property type="match status" value="1"/>
</dbReference>
<keyword evidence="4 5" id="KW-0238">DNA-binding</keyword>
<evidence type="ECO:0000256" key="3">
    <source>
        <dbReference type="ARBA" id="ARBA00022833"/>
    </source>
</evidence>
<keyword evidence="1" id="KW-0479">Metal-binding</keyword>
<evidence type="ECO:0000256" key="6">
    <source>
        <dbReference type="RuleBase" id="RU369073"/>
    </source>
</evidence>
<evidence type="ECO:0000313" key="9">
    <source>
        <dbReference type="Proteomes" id="UP001187343"/>
    </source>
</evidence>
<dbReference type="GO" id="GO:0005654">
    <property type="term" value="C:nucleoplasm"/>
    <property type="evidence" value="ECO:0007669"/>
    <property type="project" value="UniProtKB-SubCell"/>
</dbReference>
<dbReference type="EMBL" id="JAUYZG010000019">
    <property type="protein sequence ID" value="KAK2878356.1"/>
    <property type="molecule type" value="Genomic_DNA"/>
</dbReference>
<evidence type="ECO:0000256" key="2">
    <source>
        <dbReference type="ARBA" id="ARBA00022771"/>
    </source>
</evidence>
<organism evidence="8 9">
    <name type="scientific">Cirrhinus molitorella</name>
    <name type="common">mud carp</name>
    <dbReference type="NCBI Taxonomy" id="172907"/>
    <lineage>
        <taxon>Eukaryota</taxon>
        <taxon>Metazoa</taxon>
        <taxon>Chordata</taxon>
        <taxon>Craniata</taxon>
        <taxon>Vertebrata</taxon>
        <taxon>Euteleostomi</taxon>
        <taxon>Actinopterygii</taxon>
        <taxon>Neopterygii</taxon>
        <taxon>Teleostei</taxon>
        <taxon>Ostariophysi</taxon>
        <taxon>Cypriniformes</taxon>
        <taxon>Cyprinidae</taxon>
        <taxon>Labeoninae</taxon>
        <taxon>Labeonini</taxon>
        <taxon>Cirrhinus</taxon>
    </lineage>
</organism>
<dbReference type="AlphaFoldDB" id="A0AA88PL15"/>
<accession>A0AA88PL15</accession>
<dbReference type="GO" id="GO:0003700">
    <property type="term" value="F:DNA-binding transcription factor activity"/>
    <property type="evidence" value="ECO:0007669"/>
    <property type="project" value="UniProtKB-UniRule"/>
</dbReference>
<dbReference type="GO" id="GO:0001935">
    <property type="term" value="P:endothelial cell proliferation"/>
    <property type="evidence" value="ECO:0007669"/>
    <property type="project" value="UniProtKB-UniRule"/>
</dbReference>
<dbReference type="GO" id="GO:0006357">
    <property type="term" value="P:regulation of transcription by RNA polymerase II"/>
    <property type="evidence" value="ECO:0007669"/>
    <property type="project" value="TreeGrafter"/>
</dbReference>
<comment type="subcellular location">
    <subcellularLocation>
        <location evidence="6">Nucleus</location>
        <location evidence="6">Nucleoplasm</location>
    </subcellularLocation>
</comment>
<keyword evidence="2 5" id="KW-0863">Zinc-finger</keyword>
<dbReference type="PANTHER" id="PTHR46600:SF7">
    <property type="entry name" value="SI:DKEY-228B2.6-RELATED"/>
    <property type="match status" value="1"/>
</dbReference>
<sequence>MVHSCVYPGCGKLLKPKRLRPLGNHLTSHRFPLPNPERLQLWLLAMCMDINTPEDSLIYKRVCGDHFYDDDFHHSVTGQRRFLKASAVPMPFLKPAESDEKPEFLATRSEADLEVQGAEVEVFLDNSPQSTPVKHTTRQFTEAHSKLLVLRSPETVQKGTNTSTSGTYYAFPPIRSHQSPPMYIKPEPTEEQYEENVKPDVSMLSIDPPSDKKDVCFQPLSSTSTSASSTEDEECENHWKTTKWIVSEPSLMKLFKRCQECGSLITESREATVGSLLCVYWKCEKNHKGQWSSCTDVRGMPANNGLVSACSLFSGGLYAQPSNTQGNYLPCKLVVLP</sequence>
<comment type="caution">
    <text evidence="8">The sequence shown here is derived from an EMBL/GenBank/DDBJ whole genome shotgun (WGS) entry which is preliminary data.</text>
</comment>
<feature type="domain" description="THAP-type" evidence="7">
    <location>
        <begin position="1"/>
        <end position="92"/>
    </location>
</feature>
<proteinExistence type="inferred from homology"/>
<comment type="function">
    <text evidence="6">DNA-binding transcription regulator that regulates endothelial cell proliferation and G1/S cell-cycle progression. Specifically binds the 5'-[AT]NTNN[GT]GGCA[AGT]-3' core DNA sequence and acts by modulating expression of pRB-E2F cell-cycle target genes.</text>
</comment>
<keyword evidence="6" id="KW-0175">Coiled coil</keyword>
<dbReference type="InterPro" id="IPR026516">
    <property type="entry name" value="THAP1/10"/>
</dbReference>
<evidence type="ECO:0000313" key="8">
    <source>
        <dbReference type="EMBL" id="KAK2878356.1"/>
    </source>
</evidence>
<keyword evidence="6" id="KW-0131">Cell cycle</keyword>
<dbReference type="InterPro" id="IPR006612">
    <property type="entry name" value="THAP_Znf"/>
</dbReference>
<dbReference type="SMART" id="SM00980">
    <property type="entry name" value="THAP"/>
    <property type="match status" value="1"/>
</dbReference>
<keyword evidence="6" id="KW-0539">Nucleus</keyword>
<name>A0AA88PL15_9TELE</name>
<dbReference type="GO" id="GO:0000978">
    <property type="term" value="F:RNA polymerase II cis-regulatory region sequence-specific DNA binding"/>
    <property type="evidence" value="ECO:0007669"/>
    <property type="project" value="TreeGrafter"/>
</dbReference>
<gene>
    <name evidence="8" type="ORF">Q8A67_019147</name>
</gene>
<keyword evidence="9" id="KW-1185">Reference proteome</keyword>
<dbReference type="GO" id="GO:0008270">
    <property type="term" value="F:zinc ion binding"/>
    <property type="evidence" value="ECO:0007669"/>
    <property type="project" value="UniProtKB-KW"/>
</dbReference>
<keyword evidence="3" id="KW-0862">Zinc</keyword>
<evidence type="ECO:0000256" key="4">
    <source>
        <dbReference type="ARBA" id="ARBA00023125"/>
    </source>
</evidence>
<reference evidence="8" key="1">
    <citation type="submission" date="2023-08" db="EMBL/GenBank/DDBJ databases">
        <title>Chromosome-level Genome Assembly of mud carp (Cirrhinus molitorella).</title>
        <authorList>
            <person name="Liu H."/>
        </authorList>
    </citation>
    <scope>NUCLEOTIDE SEQUENCE</scope>
    <source>
        <strain evidence="8">Prfri</strain>
        <tissue evidence="8">Muscle</tissue>
    </source>
</reference>
<dbReference type="SMART" id="SM00692">
    <property type="entry name" value="DM3"/>
    <property type="match status" value="1"/>
</dbReference>
<dbReference type="SUPFAM" id="SSF57716">
    <property type="entry name" value="Glucocorticoid receptor-like (DNA-binding domain)"/>
    <property type="match status" value="1"/>
</dbReference>
<keyword evidence="6" id="KW-0804">Transcription</keyword>
<evidence type="ECO:0000256" key="5">
    <source>
        <dbReference type="PROSITE-ProRule" id="PRU00309"/>
    </source>
</evidence>
<evidence type="ECO:0000256" key="1">
    <source>
        <dbReference type="ARBA" id="ARBA00022723"/>
    </source>
</evidence>
<protein>
    <recommendedName>
        <fullName evidence="6">THAP domain-containing protein 1</fullName>
    </recommendedName>
</protein>
<dbReference type="Proteomes" id="UP001187343">
    <property type="component" value="Unassembled WGS sequence"/>
</dbReference>
<comment type="similarity">
    <text evidence="6">Belongs to the THAP1 family.</text>
</comment>
<dbReference type="Pfam" id="PF05485">
    <property type="entry name" value="THAP"/>
    <property type="match status" value="1"/>
</dbReference>
<evidence type="ECO:0000259" key="7">
    <source>
        <dbReference type="PROSITE" id="PS50950"/>
    </source>
</evidence>